<dbReference type="EMBL" id="JBEUWX010000002">
    <property type="protein sequence ID" value="MFA9949608.1"/>
    <property type="molecule type" value="Genomic_DNA"/>
</dbReference>
<feature type="domain" description="SMP-30/Gluconolactonase/LRE-like region" evidence="2">
    <location>
        <begin position="37"/>
        <end position="293"/>
    </location>
</feature>
<keyword evidence="1" id="KW-0378">Hydrolase</keyword>
<reference evidence="4" key="1">
    <citation type="submission" date="2024-06" db="EMBL/GenBank/DDBJ databases">
        <title>Radixoralia hellwigii gen. nov., sp nov., isolated from a root canal in the human oral cavity.</title>
        <authorList>
            <person name="Bartsch S."/>
            <person name="Wittmer A."/>
            <person name="Schulz A.-K."/>
            <person name="Neumann-Schaal M."/>
            <person name="Wolf J."/>
            <person name="Gronow S."/>
            <person name="Tennert C."/>
            <person name="Haecker G."/>
            <person name="Cieplik F."/>
            <person name="Al-Ahmad A."/>
        </authorList>
    </citation>
    <scope>NUCLEOTIDE SEQUENCE [LARGE SCALE GENOMIC DNA]</scope>
    <source>
        <strain evidence="4">Wk13</strain>
    </source>
</reference>
<proteinExistence type="predicted"/>
<evidence type="ECO:0000259" key="2">
    <source>
        <dbReference type="Pfam" id="PF08450"/>
    </source>
</evidence>
<organism evidence="3 4">
    <name type="scientific">Dentiradicibacter hellwigii</name>
    <dbReference type="NCBI Taxonomy" id="3149053"/>
    <lineage>
        <taxon>Bacteria</taxon>
        <taxon>Pseudomonadati</taxon>
        <taxon>Pseudomonadota</taxon>
        <taxon>Betaproteobacteria</taxon>
        <taxon>Rhodocyclales</taxon>
        <taxon>Rhodocyclaceae</taxon>
        <taxon>Dentiradicibacter</taxon>
    </lineage>
</organism>
<gene>
    <name evidence="3" type="ORF">ABCS64_04570</name>
</gene>
<dbReference type="Pfam" id="PF08450">
    <property type="entry name" value="SGL"/>
    <property type="match status" value="1"/>
</dbReference>
<dbReference type="InterPro" id="IPR051262">
    <property type="entry name" value="SMP-30/CGR1_Lactonase"/>
</dbReference>
<name>A0ABV4UEE7_9RHOO</name>
<dbReference type="PANTHER" id="PTHR47572:SF4">
    <property type="entry name" value="LACTONASE DRP35"/>
    <property type="match status" value="1"/>
</dbReference>
<dbReference type="Gene3D" id="2.120.10.30">
    <property type="entry name" value="TolB, C-terminal domain"/>
    <property type="match status" value="1"/>
</dbReference>
<sequence length="306" mass="34155">MNTDKQEKLGFEAIEPEFNACFFPHEQVERLWSGGRWCEGPAWFPAHRLLVWSDIPNNRMLSFDERNNVTGIYRAPSNHANGNTVDSQGRLISCEHLGRRVIRQEHDGHLTVIADRWQGKRLNSPNDVVVATDGAIWFTDPDYGILSDYEGDKADSEIGCCQVYRVDPISGQVDCVADDFVKPNGLAFSRDGKKLYIADTGASHDPDGPKHIRIFDVIDGGKRLGKSRIFAECTVGLFDGFRVDRNDRLWISAGDGIHVYNHNGALIGKLRLPETVANLQFGGIKGNILYICATRSLYCCRLAICG</sequence>
<evidence type="ECO:0000313" key="3">
    <source>
        <dbReference type="EMBL" id="MFA9949608.1"/>
    </source>
</evidence>
<keyword evidence="4" id="KW-1185">Reference proteome</keyword>
<evidence type="ECO:0000313" key="4">
    <source>
        <dbReference type="Proteomes" id="UP001574673"/>
    </source>
</evidence>
<dbReference type="SUPFAM" id="SSF63829">
    <property type="entry name" value="Calcium-dependent phosphotriesterase"/>
    <property type="match status" value="1"/>
</dbReference>
<dbReference type="InterPro" id="IPR011042">
    <property type="entry name" value="6-blade_b-propeller_TolB-like"/>
</dbReference>
<dbReference type="Proteomes" id="UP001574673">
    <property type="component" value="Unassembled WGS sequence"/>
</dbReference>
<dbReference type="PANTHER" id="PTHR47572">
    <property type="entry name" value="LIPOPROTEIN-RELATED"/>
    <property type="match status" value="1"/>
</dbReference>
<accession>A0ABV4UEE7</accession>
<evidence type="ECO:0000256" key="1">
    <source>
        <dbReference type="ARBA" id="ARBA00022801"/>
    </source>
</evidence>
<dbReference type="InterPro" id="IPR013658">
    <property type="entry name" value="SGL"/>
</dbReference>
<dbReference type="RefSeq" id="WP_418890723.1">
    <property type="nucleotide sequence ID" value="NZ_JBEUWX010000002.1"/>
</dbReference>
<comment type="caution">
    <text evidence="3">The sequence shown here is derived from an EMBL/GenBank/DDBJ whole genome shotgun (WGS) entry which is preliminary data.</text>
</comment>
<protein>
    <submittedName>
        <fullName evidence="3">SMP-30/gluconolactonase/LRE family protein</fullName>
    </submittedName>
</protein>